<proteinExistence type="predicted"/>
<accession>A0A7K3WI35</accession>
<name>A0A7K3WI35_9ACTN</name>
<keyword evidence="3" id="KW-1185">Reference proteome</keyword>
<reference evidence="2 3" key="1">
    <citation type="submission" date="2020-02" db="EMBL/GenBank/DDBJ databases">
        <title>The whole genome sequence of CPCC 205119.</title>
        <authorList>
            <person name="Jiang Z."/>
        </authorList>
    </citation>
    <scope>NUCLEOTIDE SEQUENCE [LARGE SCALE GENOMIC DNA]</scope>
    <source>
        <strain evidence="2 3">CPCC 205119</strain>
    </source>
</reference>
<evidence type="ECO:0000313" key="3">
    <source>
        <dbReference type="Proteomes" id="UP000470470"/>
    </source>
</evidence>
<dbReference type="Proteomes" id="UP000470470">
    <property type="component" value="Unassembled WGS sequence"/>
</dbReference>
<feature type="compositionally biased region" description="Low complexity" evidence="1">
    <location>
        <begin position="12"/>
        <end position="21"/>
    </location>
</feature>
<sequence length="139" mass="14830">MDTLTQPAARITLPPSTSPVVPSGLPDPAQDFVMRLRAAAGGFAAAAGAQTAVVREAVPPARHRRSRCRVVLRFRDGTESDVTFLGSTGRTAPTVTSAFDAQIQLWLATGQDRDHRWVVADPEAADGTAVDVSAWMQYV</sequence>
<organism evidence="2 3">
    <name type="scientific">Goekera deserti</name>
    <dbReference type="NCBI Taxonomy" id="2497753"/>
    <lineage>
        <taxon>Bacteria</taxon>
        <taxon>Bacillati</taxon>
        <taxon>Actinomycetota</taxon>
        <taxon>Actinomycetes</taxon>
        <taxon>Geodermatophilales</taxon>
        <taxon>Geodermatophilaceae</taxon>
        <taxon>Goekera</taxon>
    </lineage>
</organism>
<feature type="region of interest" description="Disordered" evidence="1">
    <location>
        <begin position="1"/>
        <end position="21"/>
    </location>
</feature>
<evidence type="ECO:0000313" key="2">
    <source>
        <dbReference type="EMBL" id="NEL56158.1"/>
    </source>
</evidence>
<gene>
    <name evidence="2" type="ORF">G1H19_19470</name>
</gene>
<dbReference type="EMBL" id="JAAGWK010000030">
    <property type="protein sequence ID" value="NEL56158.1"/>
    <property type="molecule type" value="Genomic_DNA"/>
</dbReference>
<protein>
    <submittedName>
        <fullName evidence="2">Uncharacterized protein</fullName>
    </submittedName>
</protein>
<dbReference type="RefSeq" id="WP_152727252.1">
    <property type="nucleotide sequence ID" value="NZ_JAABOZ010000014.1"/>
</dbReference>
<evidence type="ECO:0000256" key="1">
    <source>
        <dbReference type="SAM" id="MobiDB-lite"/>
    </source>
</evidence>
<dbReference type="AlphaFoldDB" id="A0A7K3WI35"/>
<comment type="caution">
    <text evidence="2">The sequence shown here is derived from an EMBL/GenBank/DDBJ whole genome shotgun (WGS) entry which is preliminary data.</text>
</comment>